<dbReference type="EC" id="3.1.11.2" evidence="3"/>
<dbReference type="SUPFAM" id="SSF56219">
    <property type="entry name" value="DNase I-like"/>
    <property type="match status" value="1"/>
</dbReference>
<feature type="binding site" evidence="9">
    <location>
        <position position="177"/>
    </location>
    <ligand>
        <name>Mg(2+)</name>
        <dbReference type="ChEBI" id="CHEBI:18420"/>
        <label>1</label>
    </ligand>
</feature>
<keyword evidence="7 9" id="KW-0460">Magnesium</keyword>
<dbReference type="PANTHER" id="PTHR22748">
    <property type="entry name" value="AP ENDONUCLEASE"/>
    <property type="match status" value="1"/>
</dbReference>
<reference evidence="12" key="2">
    <citation type="submission" date="2025-09" db="UniProtKB">
        <authorList>
            <consortium name="Ensembl"/>
        </authorList>
    </citation>
    <scope>IDENTIFICATION</scope>
</reference>
<dbReference type="Ensembl" id="ENSSRHT00000092509.1">
    <property type="protein sequence ID" value="ENSSRHP00000090080.1"/>
    <property type="gene ID" value="ENSSRHG00000044501.1"/>
</dbReference>
<reference evidence="12" key="1">
    <citation type="submission" date="2025-08" db="UniProtKB">
        <authorList>
            <consortium name="Ensembl"/>
        </authorList>
    </citation>
    <scope>IDENTIFICATION</scope>
</reference>
<evidence type="ECO:0000256" key="9">
    <source>
        <dbReference type="PIRSR" id="PIRSR604808-2"/>
    </source>
</evidence>
<evidence type="ECO:0000256" key="7">
    <source>
        <dbReference type="ARBA" id="ARBA00022842"/>
    </source>
</evidence>
<keyword evidence="6" id="KW-0378">Hydrolase</keyword>
<feature type="binding site" evidence="9">
    <location>
        <position position="176"/>
    </location>
    <ligand>
        <name>Mg(2+)</name>
        <dbReference type="ChEBI" id="CHEBI:18420"/>
        <label>1</label>
    </ligand>
</feature>
<dbReference type="Pfam" id="PF03372">
    <property type="entry name" value="Exo_endo_phos"/>
    <property type="match status" value="1"/>
</dbReference>
<dbReference type="GO" id="GO:0008081">
    <property type="term" value="F:phosphoric diester hydrolase activity"/>
    <property type="evidence" value="ECO:0007669"/>
    <property type="project" value="TreeGrafter"/>
</dbReference>
<feature type="site" description="Interaction with DNA substrate" evidence="10">
    <location>
        <position position="177"/>
    </location>
</feature>
<dbReference type="GO" id="GO:0003906">
    <property type="term" value="F:DNA-(apurinic or apyrimidinic site) endonuclease activity"/>
    <property type="evidence" value="ECO:0007669"/>
    <property type="project" value="TreeGrafter"/>
</dbReference>
<evidence type="ECO:0000256" key="10">
    <source>
        <dbReference type="PIRSR" id="PIRSR604808-3"/>
    </source>
</evidence>
<evidence type="ECO:0000256" key="4">
    <source>
        <dbReference type="ARBA" id="ARBA00022723"/>
    </source>
</evidence>
<dbReference type="InterPro" id="IPR004808">
    <property type="entry name" value="AP_endonuc_1"/>
</dbReference>
<feature type="site" description="Important for catalytic activity" evidence="10">
    <location>
        <position position="152"/>
    </location>
</feature>
<accession>A0A673MCL1</accession>
<dbReference type="InterPro" id="IPR005135">
    <property type="entry name" value="Endo/exonuclease/phosphatase"/>
</dbReference>
<comment type="cofactor">
    <cofactor evidence="9">
        <name>Mg(2+)</name>
        <dbReference type="ChEBI" id="CHEBI:18420"/>
    </cofactor>
    <cofactor evidence="9">
        <name>Mn(2+)</name>
        <dbReference type="ChEBI" id="CHEBI:29035"/>
    </cofactor>
    <text evidence="9">Probably binds two magnesium or manganese ions per subunit.</text>
</comment>
<protein>
    <recommendedName>
        <fullName evidence="3">exodeoxyribonuclease III</fullName>
        <ecNumber evidence="3">3.1.11.2</ecNumber>
    </recommendedName>
</protein>
<evidence type="ECO:0000259" key="11">
    <source>
        <dbReference type="Pfam" id="PF03372"/>
    </source>
</evidence>
<evidence type="ECO:0000256" key="1">
    <source>
        <dbReference type="ARBA" id="ARBA00000493"/>
    </source>
</evidence>
<dbReference type="PANTHER" id="PTHR22748:SF6">
    <property type="entry name" value="DNA-(APURINIC OR APYRIMIDINIC SITE) ENDONUCLEASE"/>
    <property type="match status" value="1"/>
</dbReference>
<dbReference type="InterPro" id="IPR036691">
    <property type="entry name" value="Endo/exonu/phosph_ase_sf"/>
</dbReference>
<dbReference type="GO" id="GO:0008311">
    <property type="term" value="F:double-stranded DNA 3'-5' DNA exonuclease activity"/>
    <property type="evidence" value="ECO:0007669"/>
    <property type="project" value="UniProtKB-EC"/>
</dbReference>
<keyword evidence="9" id="KW-0464">Manganese</keyword>
<evidence type="ECO:0000256" key="6">
    <source>
        <dbReference type="ARBA" id="ARBA00022801"/>
    </source>
</evidence>
<organism evidence="12 13">
    <name type="scientific">Sinocyclocheilus rhinocerous</name>
    <dbReference type="NCBI Taxonomy" id="307959"/>
    <lineage>
        <taxon>Eukaryota</taxon>
        <taxon>Metazoa</taxon>
        <taxon>Chordata</taxon>
        <taxon>Craniata</taxon>
        <taxon>Vertebrata</taxon>
        <taxon>Euteleostomi</taxon>
        <taxon>Actinopterygii</taxon>
        <taxon>Neopterygii</taxon>
        <taxon>Teleostei</taxon>
        <taxon>Ostariophysi</taxon>
        <taxon>Cypriniformes</taxon>
        <taxon>Cyprinidae</taxon>
        <taxon>Cyprininae</taxon>
        <taxon>Sinocyclocheilus</taxon>
    </lineage>
</organism>
<comment type="similarity">
    <text evidence="2">Belongs to the DNA repair enzymes AP/ExoA family.</text>
</comment>
<evidence type="ECO:0000256" key="3">
    <source>
        <dbReference type="ARBA" id="ARBA00012115"/>
    </source>
</evidence>
<dbReference type="GO" id="GO:0005634">
    <property type="term" value="C:nucleus"/>
    <property type="evidence" value="ECO:0007669"/>
    <property type="project" value="TreeGrafter"/>
</dbReference>
<keyword evidence="8" id="KW-0234">DNA repair</keyword>
<evidence type="ECO:0000256" key="2">
    <source>
        <dbReference type="ARBA" id="ARBA00007092"/>
    </source>
</evidence>
<feature type="domain" description="Endonuclease/exonuclease/phosphatase" evidence="11">
    <location>
        <begin position="6"/>
        <end position="177"/>
    </location>
</feature>
<sequence length="368" mass="41795">MAIHILSWNVNGLNSPIKRTKCLDYLRCKKVSIALIQESHLKSADVHRFQNKYFKVISSSSAVNKTKGVLDSAESLMLFLEDCLVVLGGDFNAVLGPQLDRSHASKSDSVISGCFNSFLRHSNICDVWCLQNDGARDYTFFSARHKSYSRTDYLLMSPSLIPYISKVNILPIILSDHFPLISPLTPTSLGAKRNRWRFNTSLLQDCTFVADLRSYLMDFLQINRDSASDPQVLWETTKCFIRGKCLSFSSFNKKRRESRKFELEKQIDILEKELKDNFCETKAKIINVLKSELKSIYLHRAEFIIHQCSSKLLALRLKDSESKASISAIRHEGSVYAQPKDVNRELKSALDCMSSNKAPGLDGILQSY</sequence>
<dbReference type="AlphaFoldDB" id="A0A673MCL1"/>
<proteinExistence type="inferred from homology"/>
<evidence type="ECO:0000313" key="12">
    <source>
        <dbReference type="Ensembl" id="ENSSRHP00000090080.1"/>
    </source>
</evidence>
<name>A0A673MCL1_9TELE</name>
<dbReference type="GO" id="GO:0046872">
    <property type="term" value="F:metal ion binding"/>
    <property type="evidence" value="ECO:0007669"/>
    <property type="project" value="UniProtKB-KW"/>
</dbReference>
<keyword evidence="4 9" id="KW-0479">Metal-binding</keyword>
<evidence type="ECO:0000313" key="13">
    <source>
        <dbReference type="Proteomes" id="UP000472270"/>
    </source>
</evidence>
<evidence type="ECO:0000256" key="5">
    <source>
        <dbReference type="ARBA" id="ARBA00022763"/>
    </source>
</evidence>
<keyword evidence="5" id="KW-0227">DNA damage</keyword>
<evidence type="ECO:0000256" key="8">
    <source>
        <dbReference type="ARBA" id="ARBA00023204"/>
    </source>
</evidence>
<dbReference type="GO" id="GO:0006284">
    <property type="term" value="P:base-excision repair"/>
    <property type="evidence" value="ECO:0007669"/>
    <property type="project" value="TreeGrafter"/>
</dbReference>
<dbReference type="Gene3D" id="3.60.10.10">
    <property type="entry name" value="Endonuclease/exonuclease/phosphatase"/>
    <property type="match status" value="2"/>
</dbReference>
<dbReference type="Proteomes" id="UP000472270">
    <property type="component" value="Unassembled WGS sequence"/>
</dbReference>
<comment type="catalytic activity">
    <reaction evidence="1">
        <text>Exonucleolytic cleavage in the 3'- to 5'-direction to yield nucleoside 5'-phosphates.</text>
        <dbReference type="EC" id="3.1.11.2"/>
    </reaction>
</comment>
<keyword evidence="13" id="KW-1185">Reference proteome</keyword>